<feature type="domain" description="Thiolase C-terminal" evidence="9">
    <location>
        <begin position="268"/>
        <end position="387"/>
    </location>
</feature>
<dbReference type="GO" id="GO:0003985">
    <property type="term" value="F:acetyl-CoA C-acetyltransferase activity"/>
    <property type="evidence" value="ECO:0007669"/>
    <property type="project" value="UniProtKB-EC"/>
</dbReference>
<dbReference type="InterPro" id="IPR002155">
    <property type="entry name" value="Thiolase"/>
</dbReference>
<dbReference type="Pfam" id="PF00108">
    <property type="entry name" value="Thiolase_N"/>
    <property type="match status" value="1"/>
</dbReference>
<dbReference type="SUPFAM" id="SSF53901">
    <property type="entry name" value="Thiolase-like"/>
    <property type="match status" value="2"/>
</dbReference>
<dbReference type="PANTHER" id="PTHR18919:SF107">
    <property type="entry name" value="ACETYL-COA ACETYLTRANSFERASE, CYTOSOLIC"/>
    <property type="match status" value="1"/>
</dbReference>
<feature type="active site" description="Acyl-thioester intermediate" evidence="6">
    <location>
        <position position="88"/>
    </location>
</feature>
<dbReference type="InterPro" id="IPR020617">
    <property type="entry name" value="Thiolase_C"/>
</dbReference>
<feature type="active site" description="Proton acceptor" evidence="6">
    <location>
        <position position="345"/>
    </location>
</feature>
<dbReference type="InterPro" id="IPR020615">
    <property type="entry name" value="Thiolase_acyl_enz_int_AS"/>
</dbReference>
<accession>A0A940P1M5</accession>
<dbReference type="InterPro" id="IPR020613">
    <property type="entry name" value="Thiolase_CS"/>
</dbReference>
<dbReference type="Proteomes" id="UP000674938">
    <property type="component" value="Unassembled WGS sequence"/>
</dbReference>
<dbReference type="EC" id="2.3.1.9" evidence="2"/>
<evidence type="ECO:0000256" key="5">
    <source>
        <dbReference type="ARBA" id="ARBA00030755"/>
    </source>
</evidence>
<dbReference type="InterPro" id="IPR020610">
    <property type="entry name" value="Thiolase_AS"/>
</dbReference>
<protein>
    <recommendedName>
        <fullName evidence="2">acetyl-CoA C-acetyltransferase</fullName>
        <ecNumber evidence="2">2.3.1.9</ecNumber>
    </recommendedName>
    <alternativeName>
        <fullName evidence="5">Acetoacetyl-CoA thiolase</fullName>
    </alternativeName>
</protein>
<keyword evidence="11" id="KW-1185">Reference proteome</keyword>
<proteinExistence type="inferred from homology"/>
<dbReference type="PROSITE" id="PS00099">
    <property type="entry name" value="THIOLASE_3"/>
    <property type="match status" value="1"/>
</dbReference>
<evidence type="ECO:0000313" key="10">
    <source>
        <dbReference type="EMBL" id="MBP1039799.1"/>
    </source>
</evidence>
<dbReference type="PIRSF" id="PIRSF000429">
    <property type="entry name" value="Ac-CoA_Ac_transf"/>
    <property type="match status" value="1"/>
</dbReference>
<sequence>MREVVILSAARTPIGKFRGVFNHTSAVELGIAAGQSAIERAKINPKQIQQVILGQVLQAGSGQNPARQVGLNLDIPQTSPAMTINEVCGSGLKSVILGAQAIQLGIENTVLVGGIENMSQSPLLHQRVGRDETIDPDSLIDSMFNDGLTDAFSQMPMGTTAEAVADKYQISRLAQDQYALESQLKAAAAQTAGFFDQEIVPVTLKDGQVINQDQGIRGNSTLERLSELATVFQTNGTVTAGNSSTINDGAAALVLMAKEEADLQGLSYLAILDSYSEIGNEPGYMGYAPYYAIKELLEKTKQTAEDIDLFEINEAFASQSIAVARDLQLPADKVNISGGAIALGHPLGASGARILTTLLYALEREGKQQGIASLCVGGGIGLALSVRRPIGRKGGYHEPLC</sequence>
<evidence type="ECO:0000256" key="4">
    <source>
        <dbReference type="ARBA" id="ARBA00023315"/>
    </source>
</evidence>
<dbReference type="Pfam" id="PF02803">
    <property type="entry name" value="Thiolase_C"/>
    <property type="match status" value="1"/>
</dbReference>
<evidence type="ECO:0000313" key="11">
    <source>
        <dbReference type="Proteomes" id="UP000674938"/>
    </source>
</evidence>
<evidence type="ECO:0000256" key="7">
    <source>
        <dbReference type="RuleBase" id="RU003557"/>
    </source>
</evidence>
<gene>
    <name evidence="10" type="ORF">I6N95_02130</name>
</gene>
<evidence type="ECO:0000256" key="3">
    <source>
        <dbReference type="ARBA" id="ARBA00022679"/>
    </source>
</evidence>
<keyword evidence="3 7" id="KW-0808">Transferase</keyword>
<reference evidence="10" key="1">
    <citation type="submission" date="2020-12" db="EMBL/GenBank/DDBJ databases">
        <title>Vagococcus allomyrinae sp. nov. and Enterococcus lavae sp. nov., isolated from the larvae of Allomyrina dichotoma.</title>
        <authorList>
            <person name="Lee S.D."/>
        </authorList>
    </citation>
    <scope>NUCLEOTIDE SEQUENCE</scope>
    <source>
        <strain evidence="10">BWB3-3</strain>
    </source>
</reference>
<dbReference type="EMBL" id="JAEEGA010000001">
    <property type="protein sequence ID" value="MBP1039799.1"/>
    <property type="molecule type" value="Genomic_DNA"/>
</dbReference>
<dbReference type="AlphaFoldDB" id="A0A940P1M5"/>
<dbReference type="CDD" id="cd00751">
    <property type="entry name" value="thiolase"/>
    <property type="match status" value="1"/>
</dbReference>
<dbReference type="NCBIfam" id="TIGR01930">
    <property type="entry name" value="AcCoA-C-Actrans"/>
    <property type="match status" value="1"/>
</dbReference>
<dbReference type="RefSeq" id="WP_209524686.1">
    <property type="nucleotide sequence ID" value="NZ_JAEEGA010000001.1"/>
</dbReference>
<dbReference type="InterPro" id="IPR020616">
    <property type="entry name" value="Thiolase_N"/>
</dbReference>
<name>A0A940P1M5_9ENTE</name>
<dbReference type="PROSITE" id="PS00098">
    <property type="entry name" value="THIOLASE_1"/>
    <property type="match status" value="1"/>
</dbReference>
<evidence type="ECO:0000259" key="8">
    <source>
        <dbReference type="Pfam" id="PF00108"/>
    </source>
</evidence>
<feature type="domain" description="Thiolase N-terminal" evidence="8">
    <location>
        <begin position="4"/>
        <end position="258"/>
    </location>
</feature>
<comment type="similarity">
    <text evidence="1 7">Belongs to the thiolase-like superfamily. Thiolase family.</text>
</comment>
<organism evidence="10 11">
    <name type="scientific">Vagococcus allomyrinae</name>
    <dbReference type="NCBI Taxonomy" id="2794353"/>
    <lineage>
        <taxon>Bacteria</taxon>
        <taxon>Bacillati</taxon>
        <taxon>Bacillota</taxon>
        <taxon>Bacilli</taxon>
        <taxon>Lactobacillales</taxon>
        <taxon>Enterococcaceae</taxon>
        <taxon>Vagococcus</taxon>
    </lineage>
</organism>
<dbReference type="PANTHER" id="PTHR18919">
    <property type="entry name" value="ACETYL-COA C-ACYLTRANSFERASE"/>
    <property type="match status" value="1"/>
</dbReference>
<dbReference type="FunFam" id="3.40.47.10:FF:000010">
    <property type="entry name" value="Acetyl-CoA acetyltransferase (Thiolase)"/>
    <property type="match status" value="1"/>
</dbReference>
<dbReference type="PROSITE" id="PS00737">
    <property type="entry name" value="THIOLASE_2"/>
    <property type="match status" value="1"/>
</dbReference>
<dbReference type="Gene3D" id="3.40.47.10">
    <property type="match status" value="2"/>
</dbReference>
<feature type="active site" description="Proton acceptor" evidence="6">
    <location>
        <position position="375"/>
    </location>
</feature>
<evidence type="ECO:0000256" key="2">
    <source>
        <dbReference type="ARBA" id="ARBA00012705"/>
    </source>
</evidence>
<evidence type="ECO:0000256" key="6">
    <source>
        <dbReference type="PIRSR" id="PIRSR000429-1"/>
    </source>
</evidence>
<comment type="caution">
    <text evidence="10">The sequence shown here is derived from an EMBL/GenBank/DDBJ whole genome shotgun (WGS) entry which is preliminary data.</text>
</comment>
<evidence type="ECO:0000256" key="1">
    <source>
        <dbReference type="ARBA" id="ARBA00010982"/>
    </source>
</evidence>
<keyword evidence="4 7" id="KW-0012">Acyltransferase</keyword>
<evidence type="ECO:0000259" key="9">
    <source>
        <dbReference type="Pfam" id="PF02803"/>
    </source>
</evidence>
<dbReference type="InterPro" id="IPR016039">
    <property type="entry name" value="Thiolase-like"/>
</dbReference>